<dbReference type="Pfam" id="PF04453">
    <property type="entry name" value="LptD"/>
    <property type="match status" value="1"/>
</dbReference>
<dbReference type="InterPro" id="IPR005653">
    <property type="entry name" value="OstA-like_N"/>
</dbReference>
<evidence type="ECO:0000313" key="7">
    <source>
        <dbReference type="EMBL" id="EGV52744.1"/>
    </source>
</evidence>
<dbReference type="Gene3D" id="2.60.450.10">
    <property type="entry name" value="Lipopolysaccharide (LPS) transport protein A like domain"/>
    <property type="match status" value="1"/>
</dbReference>
<evidence type="ECO:0000259" key="5">
    <source>
        <dbReference type="Pfam" id="PF03968"/>
    </source>
</evidence>
<dbReference type="PANTHER" id="PTHR30189">
    <property type="entry name" value="LPS-ASSEMBLY PROTEIN"/>
    <property type="match status" value="1"/>
</dbReference>
<keyword evidence="8" id="KW-1185">Reference proteome</keyword>
<keyword evidence="2 4" id="KW-0472">Membrane</keyword>
<evidence type="ECO:0000256" key="1">
    <source>
        <dbReference type="ARBA" id="ARBA00022729"/>
    </source>
</evidence>
<gene>
    <name evidence="4 7" type="primary">lptD</name>
    <name evidence="7" type="ORF">Rifp1Sym_ac00310</name>
</gene>
<dbReference type="GO" id="GO:0015920">
    <property type="term" value="P:lipopolysaccharide transport"/>
    <property type="evidence" value="ECO:0007669"/>
    <property type="project" value="InterPro"/>
</dbReference>
<dbReference type="HAMAP" id="MF_01411">
    <property type="entry name" value="LPS_assembly_LptD"/>
    <property type="match status" value="1"/>
</dbReference>
<protein>
    <recommendedName>
        <fullName evidence="4">LPS-assembly protein LptD</fullName>
    </recommendedName>
</protein>
<feature type="domain" description="Organic solvent tolerance-like N-terminal" evidence="5">
    <location>
        <begin position="78"/>
        <end position="210"/>
    </location>
</feature>
<dbReference type="EMBL" id="AFOC01000003">
    <property type="protein sequence ID" value="EGV52744.1"/>
    <property type="molecule type" value="Genomic_DNA"/>
</dbReference>
<evidence type="ECO:0000256" key="4">
    <source>
        <dbReference type="HAMAP-Rule" id="MF_01411"/>
    </source>
</evidence>
<dbReference type="PANTHER" id="PTHR30189:SF1">
    <property type="entry name" value="LPS-ASSEMBLY PROTEIN LPTD"/>
    <property type="match status" value="1"/>
</dbReference>
<comment type="subcellular location">
    <subcellularLocation>
        <location evidence="4">Cell outer membrane</location>
    </subcellularLocation>
</comment>
<comment type="caution">
    <text evidence="7">The sequence shown here is derived from an EMBL/GenBank/DDBJ whole genome shotgun (WGS) entry which is preliminary data.</text>
</comment>
<comment type="similarity">
    <text evidence="4">Belongs to the LptD family.</text>
</comment>
<proteinExistence type="inferred from homology"/>
<name>G2D9G0_9GAMM</name>
<comment type="subunit">
    <text evidence="4">Component of the lipopolysaccharide transport and assembly complex. Interacts with LptE and LptA.</text>
</comment>
<comment type="function">
    <text evidence="4">Together with LptE, is involved in the assembly of lipopolysaccharide (LPS) at the surface of the outer membrane.</text>
</comment>
<reference evidence="7" key="1">
    <citation type="journal article" date="2011" name="ISME J.">
        <title>The endosymbionts of the deep-sea tubeworms Riftia pachyptila and Tevnia jerichonana share an identical physiology as revealed by proteogenomic analyses.</title>
        <authorList>
            <person name="Gardebrecht A."/>
            <person name="Markert S."/>
            <person name="Felbeck H."/>
            <person name="Thuermer A."/>
            <person name="Albrecht D."/>
            <person name="Wollherr A."/>
            <person name="Kabisch J."/>
            <person name="Lehmann R."/>
            <person name="Daniel R."/>
            <person name="Liesegang H."/>
            <person name="Hecker M."/>
            <person name="Sievert S.M."/>
            <person name="Schweder T."/>
        </authorList>
    </citation>
    <scope>NUCLEOTIDE SEQUENCE [LARGE SCALE GENOMIC DNA]</scope>
</reference>
<dbReference type="InterPro" id="IPR007543">
    <property type="entry name" value="LptD_C"/>
</dbReference>
<dbReference type="Proteomes" id="UP000004491">
    <property type="component" value="Unassembled WGS sequence"/>
</dbReference>
<dbReference type="InterPro" id="IPR050218">
    <property type="entry name" value="LptD"/>
</dbReference>
<accession>G2D9G0</accession>
<dbReference type="GO" id="GO:0043165">
    <property type="term" value="P:Gram-negative-bacterium-type cell outer membrane assembly"/>
    <property type="evidence" value="ECO:0007669"/>
    <property type="project" value="UniProtKB-UniRule"/>
</dbReference>
<organism evidence="7 8">
    <name type="scientific">endosymbiont of Riftia pachyptila</name>
    <name type="common">vent Ph05</name>
    <dbReference type="NCBI Taxonomy" id="1048808"/>
    <lineage>
        <taxon>Bacteria</taxon>
        <taxon>Pseudomonadati</taxon>
        <taxon>Pseudomonadota</taxon>
        <taxon>Gammaproteobacteria</taxon>
        <taxon>sulfur-oxidizing symbionts</taxon>
    </lineage>
</organism>
<dbReference type="GO" id="GO:0009279">
    <property type="term" value="C:cell outer membrane"/>
    <property type="evidence" value="ECO:0007669"/>
    <property type="project" value="UniProtKB-SubCell"/>
</dbReference>
<evidence type="ECO:0000313" key="8">
    <source>
        <dbReference type="Proteomes" id="UP000004491"/>
    </source>
</evidence>
<dbReference type="Pfam" id="PF03968">
    <property type="entry name" value="LptD_N"/>
    <property type="match status" value="1"/>
</dbReference>
<sequence>MTNLTARHPISKPPGMNRPTLRPLLPFLVHCLLWTPTIQAAGERIDQGIDWDYCAHPDRKQQLPPPPLPAAAPDATRIEADALQLDQQRNTTLFQGNVKVRRNEAYLEAQQALHQREQNLLELEGDILLQRPGLRASGEQGQFDLNSDQGWLEQVEYRFPERNARGNASRAEFNGDNHSRYEDVSYTSCRPGQSDWQLEAESLELDREEGVGVARHATLKLAGVPVLYAPYYSFPIDDRRKSGFLAPSLGSSSRGGTELTTPYYLNLAPDYDATLYPRLMSKRGLMLGGELRFLGADYKGLVEAEYLNDQEDNRPGHRGAFNLEFNNQFAPGWSSEIRANAVSDIDYLTDFGSGLTITSSRHIERRGELRYQDRNWSLLARLQNFQTVDRSIAATDRPYARLPQLRANYANALFDNASLLNVQAEYVYFDHSEKVRGHRLSLSPSISLPLRRSWGHLTPRFALNHASYQLDQNSGSNDSPSYTSSSFSLDGGLIFERDSDWFGLPAQQTLEPRIHYLYTPFEDQSEIPNFDSAELDLSFANLFRDNRFSGSDRVGDANQLSLGLSSQLLEQRSGRQRLRASIGQIFYFHDREVQLPDVTSETNSESAIVGELSAQLSNQWSSSATLRWDSNLEDGRFDRARAAIHYKDREQHLFNLGYNYQRDTIEDVDFSLYWPFSYRLTAIAALKQSLLHRRSMNQVIGLDYGGRCCWRLRAVFQSYVTDADEKADKRIMLQLVLNGLGAFGRSAEQTLKDSIFGYQPE</sequence>
<feature type="domain" description="LptD C-terminal" evidence="6">
    <location>
        <begin position="317"/>
        <end position="679"/>
    </location>
</feature>
<evidence type="ECO:0000256" key="2">
    <source>
        <dbReference type="ARBA" id="ARBA00023136"/>
    </source>
</evidence>
<dbReference type="PATRIC" id="fig|1048808.3.peg.189"/>
<evidence type="ECO:0000256" key="3">
    <source>
        <dbReference type="ARBA" id="ARBA00023237"/>
    </source>
</evidence>
<dbReference type="GO" id="GO:1990351">
    <property type="term" value="C:transporter complex"/>
    <property type="evidence" value="ECO:0007669"/>
    <property type="project" value="TreeGrafter"/>
</dbReference>
<evidence type="ECO:0000259" key="6">
    <source>
        <dbReference type="Pfam" id="PF04453"/>
    </source>
</evidence>
<keyword evidence="1 4" id="KW-0732">Signal</keyword>
<comment type="caution">
    <text evidence="4">Lacks conserved residue(s) required for the propagation of feature annotation.</text>
</comment>
<dbReference type="AlphaFoldDB" id="G2D9G0"/>
<dbReference type="InterPro" id="IPR020889">
    <property type="entry name" value="LipoPS_assembly_LptD"/>
</dbReference>
<keyword evidence="3 4" id="KW-0998">Cell outer membrane</keyword>